<evidence type="ECO:0000256" key="8">
    <source>
        <dbReference type="SAM" id="SignalP"/>
    </source>
</evidence>
<accession>A0A174FCU6</accession>
<evidence type="ECO:0000256" key="4">
    <source>
        <dbReference type="ARBA" id="ARBA00022729"/>
    </source>
</evidence>
<keyword evidence="6" id="KW-0449">Lipoprotein</keyword>
<dbReference type="GO" id="GO:0005886">
    <property type="term" value="C:plasma membrane"/>
    <property type="evidence" value="ECO:0007669"/>
    <property type="project" value="UniProtKB-SubCell"/>
</dbReference>
<dbReference type="AlphaFoldDB" id="A0A174FCU6"/>
<evidence type="ECO:0000256" key="1">
    <source>
        <dbReference type="ARBA" id="ARBA00004193"/>
    </source>
</evidence>
<dbReference type="Gene3D" id="3.40.50.2300">
    <property type="match status" value="2"/>
</dbReference>
<evidence type="ECO:0000259" key="9">
    <source>
        <dbReference type="Pfam" id="PF02608"/>
    </source>
</evidence>
<dbReference type="InterPro" id="IPR050957">
    <property type="entry name" value="BMP_lipoprotein"/>
</dbReference>
<evidence type="ECO:0000256" key="3">
    <source>
        <dbReference type="ARBA" id="ARBA00022475"/>
    </source>
</evidence>
<dbReference type="PANTHER" id="PTHR34296">
    <property type="entry name" value="TRANSCRIPTIONAL ACTIVATOR PROTEIN MED"/>
    <property type="match status" value="1"/>
</dbReference>
<keyword evidence="5" id="KW-0472">Membrane</keyword>
<keyword evidence="7" id="KW-0175">Coiled coil</keyword>
<evidence type="ECO:0000256" key="7">
    <source>
        <dbReference type="SAM" id="Coils"/>
    </source>
</evidence>
<evidence type="ECO:0000256" key="5">
    <source>
        <dbReference type="ARBA" id="ARBA00023136"/>
    </source>
</evidence>
<evidence type="ECO:0000313" key="10">
    <source>
        <dbReference type="EMBL" id="CUO46626.1"/>
    </source>
</evidence>
<dbReference type="InterPro" id="IPR028082">
    <property type="entry name" value="Peripla_BP_I"/>
</dbReference>
<feature type="domain" description="ABC transporter substrate-binding protein PnrA-like" evidence="9">
    <location>
        <begin position="43"/>
        <end position="333"/>
    </location>
</feature>
<keyword evidence="4 8" id="KW-0732">Signal</keyword>
<protein>
    <submittedName>
        <fullName evidence="10">Purine-binding protein BAB2_0673</fullName>
    </submittedName>
</protein>
<dbReference type="Proteomes" id="UP000095544">
    <property type="component" value="Unassembled WGS sequence"/>
</dbReference>
<dbReference type="SUPFAM" id="SSF53822">
    <property type="entry name" value="Periplasmic binding protein-like I"/>
    <property type="match status" value="1"/>
</dbReference>
<evidence type="ECO:0000256" key="2">
    <source>
        <dbReference type="ARBA" id="ARBA00008610"/>
    </source>
</evidence>
<dbReference type="CDD" id="cd19964">
    <property type="entry name" value="PBP1_BMP-like"/>
    <property type="match status" value="1"/>
</dbReference>
<feature type="signal peptide" evidence="8">
    <location>
        <begin position="1"/>
        <end position="20"/>
    </location>
</feature>
<evidence type="ECO:0000256" key="6">
    <source>
        <dbReference type="ARBA" id="ARBA00023288"/>
    </source>
</evidence>
<feature type="chain" id="PRO_5038653387" evidence="8">
    <location>
        <begin position="21"/>
        <end position="363"/>
    </location>
</feature>
<proteinExistence type="inferred from homology"/>
<dbReference type="PANTHER" id="PTHR34296:SF2">
    <property type="entry name" value="ABC TRANSPORTER GUANOSINE-BINDING PROTEIN NUPN"/>
    <property type="match status" value="1"/>
</dbReference>
<dbReference type="EMBL" id="CYZU01000019">
    <property type="protein sequence ID" value="CUO46626.1"/>
    <property type="molecule type" value="Genomic_DNA"/>
</dbReference>
<name>A0A174FCU6_9FIRM</name>
<dbReference type="RefSeq" id="WP_242843891.1">
    <property type="nucleotide sequence ID" value="NZ_CABKUE010000009.1"/>
</dbReference>
<dbReference type="InterPro" id="IPR003760">
    <property type="entry name" value="PnrA-like"/>
</dbReference>
<sequence>MKKRVLAVMLAAVMVIGLVAGCGKKNEPAASDGKDDGGTKQLKVALVVNQKFGDKASMDDLAKGADQAAEDFGVEIKKLESAEASKFEEDVRAMSKAGYDLIVTTYGYMTDATKLVSKEYPDTKYAAIFQTINDGSEKYENVWDTEFHGEGAFYLGGYIAGKLTKANHVGFVVGAEEPTPNAEGNGFMMGVKAANPDATVEFSYVGSYEDPAKAKEVTSAMISKGCDVIQTDSGASNAGVVEACKEAGILCAGEISDYYDTYDGFYGIEGIGFGDTVYKAIEMLENGEYPGGEHGIRDLTNGGYFMDWDSFNRFADSNDEYKDVMKAAIEEAQKLEEQIKDGSLEIPFNTDVPNWEKIKSSAE</sequence>
<comment type="subcellular location">
    <subcellularLocation>
        <location evidence="1">Cell membrane</location>
        <topology evidence="1">Lipid-anchor</topology>
    </subcellularLocation>
</comment>
<comment type="similarity">
    <text evidence="2">Belongs to the BMP lipoprotein family.</text>
</comment>
<gene>
    <name evidence="10" type="ORF">ERS852491_02298</name>
</gene>
<evidence type="ECO:0000313" key="11">
    <source>
        <dbReference type="Proteomes" id="UP000095544"/>
    </source>
</evidence>
<keyword evidence="3" id="KW-1003">Cell membrane</keyword>
<dbReference type="Pfam" id="PF02608">
    <property type="entry name" value="Bmp"/>
    <property type="match status" value="1"/>
</dbReference>
<feature type="coiled-coil region" evidence="7">
    <location>
        <begin position="318"/>
        <end position="345"/>
    </location>
</feature>
<dbReference type="STRING" id="39482.ERS852491_02298"/>
<organism evidence="10 11">
    <name type="scientific">Faecalicatena contorta</name>
    <dbReference type="NCBI Taxonomy" id="39482"/>
    <lineage>
        <taxon>Bacteria</taxon>
        <taxon>Bacillati</taxon>
        <taxon>Bacillota</taxon>
        <taxon>Clostridia</taxon>
        <taxon>Lachnospirales</taxon>
        <taxon>Lachnospiraceae</taxon>
        <taxon>Faecalicatena</taxon>
    </lineage>
</organism>
<dbReference type="PROSITE" id="PS51257">
    <property type="entry name" value="PROKAR_LIPOPROTEIN"/>
    <property type="match status" value="1"/>
</dbReference>
<reference evidence="10 11" key="1">
    <citation type="submission" date="2015-09" db="EMBL/GenBank/DDBJ databases">
        <authorList>
            <consortium name="Pathogen Informatics"/>
        </authorList>
    </citation>
    <scope>NUCLEOTIDE SEQUENCE [LARGE SCALE GENOMIC DNA]</scope>
    <source>
        <strain evidence="10 11">2789STDY5834876</strain>
    </source>
</reference>